<accession>A0A8H3XEU2</accession>
<dbReference type="OrthoDB" id="2479880at2759"/>
<dbReference type="Proteomes" id="UP000439903">
    <property type="component" value="Unassembled WGS sequence"/>
</dbReference>
<gene>
    <name evidence="2" type="ORF">F8M41_001179</name>
</gene>
<evidence type="ECO:0000313" key="3">
    <source>
        <dbReference type="Proteomes" id="UP000439903"/>
    </source>
</evidence>
<dbReference type="EMBL" id="WTPW01001093">
    <property type="protein sequence ID" value="KAF0457501.1"/>
    <property type="molecule type" value="Genomic_DNA"/>
</dbReference>
<evidence type="ECO:0000313" key="2">
    <source>
        <dbReference type="EMBL" id="KAF0457501.1"/>
    </source>
</evidence>
<name>A0A8H3XEU2_GIGMA</name>
<reference evidence="2 3" key="1">
    <citation type="journal article" date="2019" name="Environ. Microbiol.">
        <title>At the nexus of three kingdoms: the genome of the mycorrhizal fungus Gigaspora margarita provides insights into plant, endobacterial and fungal interactions.</title>
        <authorList>
            <person name="Venice F."/>
            <person name="Ghignone S."/>
            <person name="Salvioli di Fossalunga A."/>
            <person name="Amselem J."/>
            <person name="Novero M."/>
            <person name="Xianan X."/>
            <person name="Sedzielewska Toro K."/>
            <person name="Morin E."/>
            <person name="Lipzen A."/>
            <person name="Grigoriev I.V."/>
            <person name="Henrissat B."/>
            <person name="Martin F.M."/>
            <person name="Bonfante P."/>
        </authorList>
    </citation>
    <scope>NUCLEOTIDE SEQUENCE [LARGE SCALE GENOMIC DNA]</scope>
    <source>
        <strain evidence="2 3">BEG34</strain>
    </source>
</reference>
<keyword evidence="1" id="KW-0175">Coiled coil</keyword>
<proteinExistence type="predicted"/>
<comment type="caution">
    <text evidence="2">The sequence shown here is derived from an EMBL/GenBank/DDBJ whole genome shotgun (WGS) entry which is preliminary data.</text>
</comment>
<keyword evidence="3" id="KW-1185">Reference proteome</keyword>
<sequence>MKISKKLCELFDGIKLGGIHASDGVIYLLQYVRYTNQNFAVINDIRSAKIPSKTEIQHAGQMCMVRKFIAQIKKIEEEVQKLNNECSDDSLAGFVNLGDFLTDNILIMPPTPRRQ</sequence>
<evidence type="ECO:0000256" key="1">
    <source>
        <dbReference type="SAM" id="Coils"/>
    </source>
</evidence>
<dbReference type="AlphaFoldDB" id="A0A8H3XEU2"/>
<feature type="coiled-coil region" evidence="1">
    <location>
        <begin position="65"/>
        <end position="92"/>
    </location>
</feature>
<organism evidence="2 3">
    <name type="scientific">Gigaspora margarita</name>
    <dbReference type="NCBI Taxonomy" id="4874"/>
    <lineage>
        <taxon>Eukaryota</taxon>
        <taxon>Fungi</taxon>
        <taxon>Fungi incertae sedis</taxon>
        <taxon>Mucoromycota</taxon>
        <taxon>Glomeromycotina</taxon>
        <taxon>Glomeromycetes</taxon>
        <taxon>Diversisporales</taxon>
        <taxon>Gigasporaceae</taxon>
        <taxon>Gigaspora</taxon>
    </lineage>
</organism>
<protein>
    <submittedName>
        <fullName evidence="2">Uncharacterized protein</fullName>
    </submittedName>
</protein>